<proteinExistence type="predicted"/>
<dbReference type="Gene3D" id="3.40.50.1820">
    <property type="entry name" value="alpha/beta hydrolase"/>
    <property type="match status" value="1"/>
</dbReference>
<dbReference type="PRINTS" id="PR00111">
    <property type="entry name" value="ABHYDROLASE"/>
</dbReference>
<keyword evidence="1" id="KW-1133">Transmembrane helix</keyword>
<evidence type="ECO:0000256" key="1">
    <source>
        <dbReference type="SAM" id="Phobius"/>
    </source>
</evidence>
<dbReference type="SUPFAM" id="SSF53474">
    <property type="entry name" value="alpha/beta-Hydrolases"/>
    <property type="match status" value="1"/>
</dbReference>
<keyword evidence="1" id="KW-0472">Membrane</keyword>
<evidence type="ECO:0000313" key="3">
    <source>
        <dbReference type="EMBL" id="CAH9076925.1"/>
    </source>
</evidence>
<accession>A0A9P0YU30</accession>
<keyword evidence="1" id="KW-0812">Transmembrane</keyword>
<dbReference type="InterPro" id="IPR029058">
    <property type="entry name" value="AB_hydrolase_fold"/>
</dbReference>
<name>A0A9P0YU30_CUSEU</name>
<feature type="domain" description="AB hydrolase-1" evidence="2">
    <location>
        <begin position="80"/>
        <end position="321"/>
    </location>
</feature>
<sequence>METVLRLWFCHLMSFYFSVTAAVIGRVLPKTHRFPILIPIFDSILSLYFRFCNLCPCTVDLDDQTTVHFWAPTHRHFSKPNLVIIHGYGGNAKWQFALQVRQLAKSFNLYVPDLLFFGESHSRRPDRTDAFQAECVAEGLKGLGVRRSSVYGISYGGFVAYRMAEMYPDAVERVVIVNSGIASTADQRAEQMVRLKKMGRENAVDIFLPAKPDDLRLLVNQSFSKCDPLKWVPDFILREVITVMYSPNRKEREELLDYLLTNKDHSTHRPRRISQEALLVWGESDKIFPLEFGQLLQRYLGANKARLEVIEGAGHAANLESASSLNSFIKTFLLQTDSPCREVSYLNMT</sequence>
<keyword evidence="4" id="KW-1185">Reference proteome</keyword>
<protein>
    <recommendedName>
        <fullName evidence="2">AB hydrolase-1 domain-containing protein</fullName>
    </recommendedName>
</protein>
<feature type="transmembrane region" description="Helical" evidence="1">
    <location>
        <begin position="6"/>
        <end position="27"/>
    </location>
</feature>
<dbReference type="EMBL" id="CAMAPE010000010">
    <property type="protein sequence ID" value="CAH9076925.1"/>
    <property type="molecule type" value="Genomic_DNA"/>
</dbReference>
<gene>
    <name evidence="3" type="ORF">CEURO_LOCUS6115</name>
</gene>
<dbReference type="GO" id="GO:0016787">
    <property type="term" value="F:hydrolase activity"/>
    <property type="evidence" value="ECO:0007669"/>
    <property type="project" value="UniProtKB-ARBA"/>
</dbReference>
<dbReference type="InterPro" id="IPR000073">
    <property type="entry name" value="AB_hydrolase_1"/>
</dbReference>
<evidence type="ECO:0000259" key="2">
    <source>
        <dbReference type="Pfam" id="PF00561"/>
    </source>
</evidence>
<dbReference type="OrthoDB" id="6431331at2759"/>
<dbReference type="InterPro" id="IPR052370">
    <property type="entry name" value="Meta-cleavage_hydrolase"/>
</dbReference>
<dbReference type="AlphaFoldDB" id="A0A9P0YU30"/>
<comment type="caution">
    <text evidence="3">The sequence shown here is derived from an EMBL/GenBank/DDBJ whole genome shotgun (WGS) entry which is preliminary data.</text>
</comment>
<organism evidence="3 4">
    <name type="scientific">Cuscuta europaea</name>
    <name type="common">European dodder</name>
    <dbReference type="NCBI Taxonomy" id="41803"/>
    <lineage>
        <taxon>Eukaryota</taxon>
        <taxon>Viridiplantae</taxon>
        <taxon>Streptophyta</taxon>
        <taxon>Embryophyta</taxon>
        <taxon>Tracheophyta</taxon>
        <taxon>Spermatophyta</taxon>
        <taxon>Magnoliopsida</taxon>
        <taxon>eudicotyledons</taxon>
        <taxon>Gunneridae</taxon>
        <taxon>Pentapetalae</taxon>
        <taxon>asterids</taxon>
        <taxon>lamiids</taxon>
        <taxon>Solanales</taxon>
        <taxon>Convolvulaceae</taxon>
        <taxon>Cuscuteae</taxon>
        <taxon>Cuscuta</taxon>
        <taxon>Cuscuta subgen. Cuscuta</taxon>
    </lineage>
</organism>
<dbReference type="Pfam" id="PF00561">
    <property type="entry name" value="Abhydrolase_1"/>
    <property type="match status" value="1"/>
</dbReference>
<reference evidence="3" key="1">
    <citation type="submission" date="2022-07" db="EMBL/GenBank/DDBJ databases">
        <authorList>
            <person name="Macas J."/>
            <person name="Novak P."/>
            <person name="Neumann P."/>
        </authorList>
    </citation>
    <scope>NUCLEOTIDE SEQUENCE</scope>
</reference>
<dbReference type="PANTHER" id="PTHR43139">
    <property type="entry name" value="SI:DKEY-122A22.2"/>
    <property type="match status" value="1"/>
</dbReference>
<dbReference type="PANTHER" id="PTHR43139:SF37">
    <property type="entry name" value="ALPHA_BETA-HYDROLASES SUPERFAMILY PROTEIN"/>
    <property type="match status" value="1"/>
</dbReference>
<evidence type="ECO:0000313" key="4">
    <source>
        <dbReference type="Proteomes" id="UP001152484"/>
    </source>
</evidence>
<dbReference type="Proteomes" id="UP001152484">
    <property type="component" value="Unassembled WGS sequence"/>
</dbReference>